<feature type="transmembrane region" description="Helical" evidence="11">
    <location>
        <begin position="209"/>
        <end position="230"/>
    </location>
</feature>
<reference evidence="13" key="1">
    <citation type="journal article" date="2021" name="Nat. Commun.">
        <title>Genetic determinants of endophytism in the Arabidopsis root mycobiome.</title>
        <authorList>
            <person name="Mesny F."/>
            <person name="Miyauchi S."/>
            <person name="Thiergart T."/>
            <person name="Pickel B."/>
            <person name="Atanasova L."/>
            <person name="Karlsson M."/>
            <person name="Huettel B."/>
            <person name="Barry K.W."/>
            <person name="Haridas S."/>
            <person name="Chen C."/>
            <person name="Bauer D."/>
            <person name="Andreopoulos W."/>
            <person name="Pangilinan J."/>
            <person name="LaButti K."/>
            <person name="Riley R."/>
            <person name="Lipzen A."/>
            <person name="Clum A."/>
            <person name="Drula E."/>
            <person name="Henrissat B."/>
            <person name="Kohler A."/>
            <person name="Grigoriev I.V."/>
            <person name="Martin F.M."/>
            <person name="Hacquard S."/>
        </authorList>
    </citation>
    <scope>NUCLEOTIDE SEQUENCE</scope>
    <source>
        <strain evidence="13">MPI-CAGE-CH-0243</strain>
    </source>
</reference>
<dbReference type="AlphaFoldDB" id="A0A9P9E249"/>
<dbReference type="EC" id="2.3.1.225" evidence="11"/>
<dbReference type="InterPro" id="IPR039859">
    <property type="entry name" value="PFA4/ZDH16/20/ERF2-like"/>
</dbReference>
<organism evidence="13 14">
    <name type="scientific">Dendryphion nanum</name>
    <dbReference type="NCBI Taxonomy" id="256645"/>
    <lineage>
        <taxon>Eukaryota</taxon>
        <taxon>Fungi</taxon>
        <taxon>Dikarya</taxon>
        <taxon>Ascomycota</taxon>
        <taxon>Pezizomycotina</taxon>
        <taxon>Dothideomycetes</taxon>
        <taxon>Pleosporomycetidae</taxon>
        <taxon>Pleosporales</taxon>
        <taxon>Torulaceae</taxon>
        <taxon>Dendryphion</taxon>
    </lineage>
</organism>
<proteinExistence type="inferred from homology"/>
<comment type="caution">
    <text evidence="13">The sequence shown here is derived from an EMBL/GenBank/DDBJ whole genome shotgun (WGS) entry which is preliminary data.</text>
</comment>
<dbReference type="Pfam" id="PF01529">
    <property type="entry name" value="DHHC"/>
    <property type="match status" value="1"/>
</dbReference>
<evidence type="ECO:0000256" key="11">
    <source>
        <dbReference type="RuleBase" id="RU079119"/>
    </source>
</evidence>
<comment type="domain">
    <text evidence="11">The DHHC domain is required for palmitoyltransferase activity.</text>
</comment>
<keyword evidence="7" id="KW-0449">Lipoprotein</keyword>
<keyword evidence="3 11" id="KW-0812">Transmembrane</keyword>
<evidence type="ECO:0000256" key="9">
    <source>
        <dbReference type="ARBA" id="ARBA00038298"/>
    </source>
</evidence>
<comment type="catalytic activity">
    <reaction evidence="10 11">
        <text>L-cysteinyl-[protein] + hexadecanoyl-CoA = S-hexadecanoyl-L-cysteinyl-[protein] + CoA</text>
        <dbReference type="Rhea" id="RHEA:36683"/>
        <dbReference type="Rhea" id="RHEA-COMP:10131"/>
        <dbReference type="Rhea" id="RHEA-COMP:11032"/>
        <dbReference type="ChEBI" id="CHEBI:29950"/>
        <dbReference type="ChEBI" id="CHEBI:57287"/>
        <dbReference type="ChEBI" id="CHEBI:57379"/>
        <dbReference type="ChEBI" id="CHEBI:74151"/>
        <dbReference type="EC" id="2.3.1.225"/>
    </reaction>
</comment>
<evidence type="ECO:0000256" key="5">
    <source>
        <dbReference type="ARBA" id="ARBA00023136"/>
    </source>
</evidence>
<dbReference type="EMBL" id="JAGMWT010000004">
    <property type="protein sequence ID" value="KAH7130545.1"/>
    <property type="molecule type" value="Genomic_DNA"/>
</dbReference>
<evidence type="ECO:0000256" key="3">
    <source>
        <dbReference type="ARBA" id="ARBA00022692"/>
    </source>
</evidence>
<dbReference type="PROSITE" id="PS50216">
    <property type="entry name" value="DHHC"/>
    <property type="match status" value="1"/>
</dbReference>
<dbReference type="InterPro" id="IPR001594">
    <property type="entry name" value="Palmitoyltrfase_DHHC"/>
</dbReference>
<evidence type="ECO:0000256" key="4">
    <source>
        <dbReference type="ARBA" id="ARBA00022989"/>
    </source>
</evidence>
<evidence type="ECO:0000256" key="6">
    <source>
        <dbReference type="ARBA" id="ARBA00023139"/>
    </source>
</evidence>
<dbReference type="Proteomes" id="UP000700596">
    <property type="component" value="Unassembled WGS sequence"/>
</dbReference>
<accession>A0A9P9E249</accession>
<sequence>MAISEERQNELDRKANQIMSIILPLLEVGGLGYASYVVIYLICVNYLLNPSTSLQDRGITPRTSTGIALIVIYCVLILVFSITFLRLIQVIWTNPGYIPLGDPTSEKQTAPRKHFDRLDGYECDHQGSPLWCERCHSFKPDRTHHSAQLGRCVRRMDHYCPYAGGIISETSHKFFIQFLFYGFLYTGFVLIVTAYYFAERKHKLNSSPATWIVALSLAALFFLFTFGMFMTSFYNLSTNQTTIEVMQRDFVHYIALRGSSPGSSTFTSDQSVIISEIQRSLSRSFIIVQTEPGTRLWDAGPLANIRSIMGNNVFQWFLPIGISPCLNHTDQRGEFQWGRVAVRLMNEHNAGTSYRRSRRRSASSRTT</sequence>
<feature type="transmembrane region" description="Helical" evidence="11">
    <location>
        <begin position="21"/>
        <end position="47"/>
    </location>
</feature>
<keyword evidence="5 11" id="KW-0472">Membrane</keyword>
<keyword evidence="2 11" id="KW-0808">Transferase</keyword>
<protein>
    <recommendedName>
        <fullName evidence="11">Palmitoyltransferase</fullName>
        <ecNumber evidence="11">2.3.1.225</ecNumber>
    </recommendedName>
</protein>
<keyword evidence="4 11" id="KW-1133">Transmembrane helix</keyword>
<evidence type="ECO:0000256" key="10">
    <source>
        <dbReference type="ARBA" id="ARBA00048048"/>
    </source>
</evidence>
<keyword evidence="14" id="KW-1185">Reference proteome</keyword>
<feature type="transmembrane region" description="Helical" evidence="11">
    <location>
        <begin position="67"/>
        <end position="88"/>
    </location>
</feature>
<dbReference type="PANTHER" id="PTHR22883">
    <property type="entry name" value="ZINC FINGER DHHC DOMAIN CONTAINING PROTEIN"/>
    <property type="match status" value="1"/>
</dbReference>
<evidence type="ECO:0000256" key="1">
    <source>
        <dbReference type="ARBA" id="ARBA00004141"/>
    </source>
</evidence>
<dbReference type="PANTHER" id="PTHR22883:SF23">
    <property type="entry name" value="PALMITOYLTRANSFERASE ZDHHC6"/>
    <property type="match status" value="1"/>
</dbReference>
<evidence type="ECO:0000256" key="7">
    <source>
        <dbReference type="ARBA" id="ARBA00023288"/>
    </source>
</evidence>
<evidence type="ECO:0000313" key="13">
    <source>
        <dbReference type="EMBL" id="KAH7130545.1"/>
    </source>
</evidence>
<dbReference type="GO" id="GO:0019706">
    <property type="term" value="F:protein-cysteine S-palmitoyltransferase activity"/>
    <property type="evidence" value="ECO:0007669"/>
    <property type="project" value="UniProtKB-EC"/>
</dbReference>
<evidence type="ECO:0000313" key="14">
    <source>
        <dbReference type="Proteomes" id="UP000700596"/>
    </source>
</evidence>
<dbReference type="GO" id="GO:0006612">
    <property type="term" value="P:protein targeting to membrane"/>
    <property type="evidence" value="ECO:0007669"/>
    <property type="project" value="TreeGrafter"/>
</dbReference>
<feature type="transmembrane region" description="Helical" evidence="11">
    <location>
        <begin position="178"/>
        <end position="197"/>
    </location>
</feature>
<keyword evidence="8 11" id="KW-0012">Acyltransferase</keyword>
<comment type="subcellular location">
    <subcellularLocation>
        <location evidence="1">Membrane</location>
        <topology evidence="1">Multi-pass membrane protein</topology>
    </subcellularLocation>
</comment>
<dbReference type="GO" id="GO:0005794">
    <property type="term" value="C:Golgi apparatus"/>
    <property type="evidence" value="ECO:0007669"/>
    <property type="project" value="TreeGrafter"/>
</dbReference>
<evidence type="ECO:0000259" key="12">
    <source>
        <dbReference type="Pfam" id="PF01529"/>
    </source>
</evidence>
<dbReference type="GO" id="GO:0005783">
    <property type="term" value="C:endoplasmic reticulum"/>
    <property type="evidence" value="ECO:0007669"/>
    <property type="project" value="TreeGrafter"/>
</dbReference>
<dbReference type="OrthoDB" id="331948at2759"/>
<comment type="similarity">
    <text evidence="9">Belongs to the DHHC palmitoyltransferase family. PFA5 subfamily.</text>
</comment>
<evidence type="ECO:0000256" key="2">
    <source>
        <dbReference type="ARBA" id="ARBA00022679"/>
    </source>
</evidence>
<keyword evidence="6" id="KW-0564">Palmitate</keyword>
<gene>
    <name evidence="13" type="ORF">B0J11DRAFT_254386</name>
</gene>
<evidence type="ECO:0000256" key="8">
    <source>
        <dbReference type="ARBA" id="ARBA00023315"/>
    </source>
</evidence>
<feature type="domain" description="Palmitoyltransferase DHHC" evidence="12">
    <location>
        <begin position="128"/>
        <end position="247"/>
    </location>
</feature>
<name>A0A9P9E249_9PLEO</name>
<dbReference type="GO" id="GO:0016020">
    <property type="term" value="C:membrane"/>
    <property type="evidence" value="ECO:0007669"/>
    <property type="project" value="UniProtKB-SubCell"/>
</dbReference>